<comment type="caution">
    <text evidence="1">The sequence shown here is derived from an EMBL/GenBank/DDBJ whole genome shotgun (WGS) entry which is preliminary data.</text>
</comment>
<organism evidence="1 2">
    <name type="scientific">Paracoccus litorisediminis</name>
    <dbReference type="NCBI Taxonomy" id="2006130"/>
    <lineage>
        <taxon>Bacteria</taxon>
        <taxon>Pseudomonadati</taxon>
        <taxon>Pseudomonadota</taxon>
        <taxon>Alphaproteobacteria</taxon>
        <taxon>Rhodobacterales</taxon>
        <taxon>Paracoccaceae</taxon>
        <taxon>Paracoccus</taxon>
    </lineage>
</organism>
<dbReference type="RefSeq" id="WP_155039406.1">
    <property type="nucleotide sequence ID" value="NZ_JBHGCD010000003.1"/>
</dbReference>
<sequence>MTPDVSIDIATLTVEGASPRDATRLRAVIEAAFAQVARQLAARPGSGPAQLDSMRLDLGEIRTLLAPGAETELARRLESAIRAAWEDAR</sequence>
<name>A0A844HK91_9RHOB</name>
<protein>
    <submittedName>
        <fullName evidence="1">Uncharacterized protein</fullName>
    </submittedName>
</protein>
<keyword evidence="2" id="KW-1185">Reference proteome</keyword>
<dbReference type="Proteomes" id="UP000449846">
    <property type="component" value="Unassembled WGS sequence"/>
</dbReference>
<evidence type="ECO:0000313" key="1">
    <source>
        <dbReference type="EMBL" id="MTH59469.1"/>
    </source>
</evidence>
<dbReference type="AlphaFoldDB" id="A0A844HK91"/>
<dbReference type="OrthoDB" id="7779247at2"/>
<dbReference type="EMBL" id="WMIG01000003">
    <property type="protein sequence ID" value="MTH59469.1"/>
    <property type="molecule type" value="Genomic_DNA"/>
</dbReference>
<proteinExistence type="predicted"/>
<evidence type="ECO:0000313" key="2">
    <source>
        <dbReference type="Proteomes" id="UP000449846"/>
    </source>
</evidence>
<accession>A0A844HK91</accession>
<reference evidence="1 2" key="1">
    <citation type="submission" date="2019-11" db="EMBL/GenBank/DDBJ databases">
        <authorList>
            <person name="Dong K."/>
        </authorList>
    </citation>
    <scope>NUCLEOTIDE SEQUENCE [LARGE SCALE GENOMIC DNA]</scope>
    <source>
        <strain evidence="1 2">NBRC 112902</strain>
    </source>
</reference>
<gene>
    <name evidence="1" type="ORF">GL300_09605</name>
</gene>